<dbReference type="OrthoDB" id="3620015at2"/>
<feature type="chain" id="PRO_5009668402" evidence="1">
    <location>
        <begin position="27"/>
        <end position="145"/>
    </location>
</feature>
<proteinExistence type="predicted"/>
<accession>A0A1K1T769</accession>
<sequence length="145" mass="15197">MRYKHIAAGVVAASLLTLGVTGNAEAQGRRCGPTYEKDDVGTLGTSWTLKSKHDDDGPGGSFVVGEEFEIHTNVAGQVWTITFADNGLVFFTGDDVSATTGIREQHPTANQPGTVQHMTAHAVNHTTGETIDAFLDVQPVAACGG</sequence>
<evidence type="ECO:0000313" key="2">
    <source>
        <dbReference type="EMBL" id="SFW92473.1"/>
    </source>
</evidence>
<dbReference type="STRING" id="546364.SAMN04489730_8653"/>
<feature type="signal peptide" evidence="1">
    <location>
        <begin position="1"/>
        <end position="26"/>
    </location>
</feature>
<reference evidence="3" key="1">
    <citation type="submission" date="2016-11" db="EMBL/GenBank/DDBJ databases">
        <authorList>
            <person name="Varghese N."/>
            <person name="Submissions S."/>
        </authorList>
    </citation>
    <scope>NUCLEOTIDE SEQUENCE [LARGE SCALE GENOMIC DNA]</scope>
    <source>
        <strain evidence="3">DSM 44671</strain>
    </source>
</reference>
<keyword evidence="3" id="KW-1185">Reference proteome</keyword>
<dbReference type="Proteomes" id="UP000182740">
    <property type="component" value="Unassembled WGS sequence"/>
</dbReference>
<organism evidence="2 3">
    <name type="scientific">Amycolatopsis australiensis</name>
    <dbReference type="NCBI Taxonomy" id="546364"/>
    <lineage>
        <taxon>Bacteria</taxon>
        <taxon>Bacillati</taxon>
        <taxon>Actinomycetota</taxon>
        <taxon>Actinomycetes</taxon>
        <taxon>Pseudonocardiales</taxon>
        <taxon>Pseudonocardiaceae</taxon>
        <taxon>Amycolatopsis</taxon>
    </lineage>
</organism>
<evidence type="ECO:0000256" key="1">
    <source>
        <dbReference type="SAM" id="SignalP"/>
    </source>
</evidence>
<protein>
    <submittedName>
        <fullName evidence="2">Uncharacterized protein</fullName>
    </submittedName>
</protein>
<name>A0A1K1T769_9PSEU</name>
<dbReference type="RefSeq" id="WP_072481628.1">
    <property type="nucleotide sequence ID" value="NZ_FPJG01000006.1"/>
</dbReference>
<gene>
    <name evidence="2" type="ORF">SAMN04489730_8653</name>
</gene>
<dbReference type="AlphaFoldDB" id="A0A1K1T769"/>
<dbReference type="EMBL" id="FPJG01000006">
    <property type="protein sequence ID" value="SFW92473.1"/>
    <property type="molecule type" value="Genomic_DNA"/>
</dbReference>
<evidence type="ECO:0000313" key="3">
    <source>
        <dbReference type="Proteomes" id="UP000182740"/>
    </source>
</evidence>
<keyword evidence="1" id="KW-0732">Signal</keyword>